<protein>
    <submittedName>
        <fullName evidence="1">Methyltransferase type 11</fullName>
    </submittedName>
</protein>
<dbReference type="RefSeq" id="WP_061430412.1">
    <property type="nucleotide sequence ID" value="NZ_AP019314.1"/>
</dbReference>
<proteinExistence type="predicted"/>
<sequence length="298" mass="33661">MKAICQLCDSDRSRLAFVKNGYAHFACCDCGSLYVYPRPSSAELLEFYRLEQGNHLSQSCWQESHKHSWDLWKHTLQVARNKAGSGRLLDIGCGSGEFLRFAQKMGWWDVEGIEVIPEIADIAGQLTGAKIYTSDFLETPLAENSYAVITLWDVIEHLSNVPMVLERIFSLLKPGGIVIIGTVNQQGISMRFFKEKSLTVMPPEHLTFFTSKGMRQALKNQHFTGIMCWSCMIYLREWTRFLSRTTSNNTGDIKDYANVRSTLTDSSLFLQLIRVTNVGLKITNLGDELVATAQKGKL</sequence>
<dbReference type="GO" id="GO:0032259">
    <property type="term" value="P:methylation"/>
    <property type="evidence" value="ECO:0007669"/>
    <property type="project" value="UniProtKB-KW"/>
</dbReference>
<dbReference type="GeneID" id="66705119"/>
<dbReference type="Gene3D" id="3.40.50.150">
    <property type="entry name" value="Vaccinia Virus protein VP39"/>
    <property type="match status" value="1"/>
</dbReference>
<dbReference type="SUPFAM" id="SSF53335">
    <property type="entry name" value="S-adenosyl-L-methionine-dependent methyltransferases"/>
    <property type="match status" value="1"/>
</dbReference>
<dbReference type="GO" id="GO:0008168">
    <property type="term" value="F:methyltransferase activity"/>
    <property type="evidence" value="ECO:0007669"/>
    <property type="project" value="UniProtKB-KW"/>
</dbReference>
<dbReference type="CDD" id="cd02440">
    <property type="entry name" value="AdoMet_MTases"/>
    <property type="match status" value="1"/>
</dbReference>
<evidence type="ECO:0000313" key="2">
    <source>
        <dbReference type="Proteomes" id="UP000278152"/>
    </source>
</evidence>
<dbReference type="AlphaFoldDB" id="A0A3G9JJ82"/>
<dbReference type="EMBL" id="AP019314">
    <property type="protein sequence ID" value="BBH40603.1"/>
    <property type="molecule type" value="Genomic_DNA"/>
</dbReference>
<name>A0A3G9JJ82_MICVR</name>
<dbReference type="Pfam" id="PF13489">
    <property type="entry name" value="Methyltransf_23"/>
    <property type="match status" value="1"/>
</dbReference>
<keyword evidence="1" id="KW-0489">Methyltransferase</keyword>
<dbReference type="Proteomes" id="UP000278152">
    <property type="component" value="Chromosome"/>
</dbReference>
<gene>
    <name evidence="1" type="ORF">myaer102_31730</name>
</gene>
<dbReference type="KEGG" id="mvz:myaer102_31730"/>
<dbReference type="InterPro" id="IPR029063">
    <property type="entry name" value="SAM-dependent_MTases_sf"/>
</dbReference>
<evidence type="ECO:0000313" key="1">
    <source>
        <dbReference type="EMBL" id="BBH40603.1"/>
    </source>
</evidence>
<dbReference type="PANTHER" id="PTHR43861:SF6">
    <property type="entry name" value="METHYLTRANSFERASE TYPE 11"/>
    <property type="match status" value="1"/>
</dbReference>
<accession>A0A3G9JJ82</accession>
<reference evidence="1 2" key="1">
    <citation type="submission" date="2018-11" db="EMBL/GenBank/DDBJ databases">
        <title>Complete genome sequence of Microcystis aeruginosa NIES-102.</title>
        <authorList>
            <person name="Yamaguchi H."/>
            <person name="Suzuki S."/>
            <person name="Kawachi M."/>
        </authorList>
    </citation>
    <scope>NUCLEOTIDE SEQUENCE [LARGE SCALE GENOMIC DNA]</scope>
    <source>
        <strain evidence="1 2">NIES-102</strain>
    </source>
</reference>
<keyword evidence="1" id="KW-0808">Transferase</keyword>
<dbReference type="PANTHER" id="PTHR43861">
    <property type="entry name" value="TRANS-ACONITATE 2-METHYLTRANSFERASE-RELATED"/>
    <property type="match status" value="1"/>
</dbReference>
<organism evidence="1 2">
    <name type="scientific">Microcystis viridis NIES-102</name>
    <dbReference type="NCBI Taxonomy" id="213615"/>
    <lineage>
        <taxon>Bacteria</taxon>
        <taxon>Bacillati</taxon>
        <taxon>Cyanobacteriota</taxon>
        <taxon>Cyanophyceae</taxon>
        <taxon>Oscillatoriophycideae</taxon>
        <taxon>Chroococcales</taxon>
        <taxon>Microcystaceae</taxon>
        <taxon>Microcystis</taxon>
    </lineage>
</organism>